<sequence>MHTGPPSGNFWSSPGDTARLSVRPRTGRPDHVVVVGELDMAGAPLLEGALRAAIHRGHRDVVVDARQLTFCDAAGLHVLIAATAELRASGGQLTVYGPCQALQALLDVVEDATIELAPAPPD</sequence>
<comment type="caution">
    <text evidence="3">The sequence shown here is derived from an EMBL/GenBank/DDBJ whole genome shotgun (WGS) entry which is preliminary data.</text>
</comment>
<dbReference type="Proteomes" id="UP001597277">
    <property type="component" value="Unassembled WGS sequence"/>
</dbReference>
<dbReference type="EMBL" id="JBHUEE010000011">
    <property type="protein sequence ID" value="MFD1719618.1"/>
    <property type="molecule type" value="Genomic_DNA"/>
</dbReference>
<dbReference type="Pfam" id="PF13466">
    <property type="entry name" value="STAS_2"/>
    <property type="match status" value="1"/>
</dbReference>
<evidence type="ECO:0000259" key="2">
    <source>
        <dbReference type="PROSITE" id="PS50801"/>
    </source>
</evidence>
<dbReference type="RefSeq" id="WP_388010276.1">
    <property type="nucleotide sequence ID" value="NZ_JBHUEE010000011.1"/>
</dbReference>
<reference evidence="4" key="1">
    <citation type="journal article" date="2019" name="Int. J. Syst. Evol. Microbiol.">
        <title>The Global Catalogue of Microorganisms (GCM) 10K type strain sequencing project: providing services to taxonomists for standard genome sequencing and annotation.</title>
        <authorList>
            <consortium name="The Broad Institute Genomics Platform"/>
            <consortium name="The Broad Institute Genome Sequencing Center for Infectious Disease"/>
            <person name="Wu L."/>
            <person name="Ma J."/>
        </authorList>
    </citation>
    <scope>NUCLEOTIDE SEQUENCE [LARGE SCALE GENOMIC DNA]</scope>
    <source>
        <strain evidence="4">JCM 17130</strain>
    </source>
</reference>
<proteinExistence type="predicted"/>
<feature type="region of interest" description="Disordered" evidence="1">
    <location>
        <begin position="1"/>
        <end position="25"/>
    </location>
</feature>
<dbReference type="SUPFAM" id="SSF52091">
    <property type="entry name" value="SpoIIaa-like"/>
    <property type="match status" value="1"/>
</dbReference>
<organism evidence="3 4">
    <name type="scientific">Georgenia deserti</name>
    <dbReference type="NCBI Taxonomy" id="2093781"/>
    <lineage>
        <taxon>Bacteria</taxon>
        <taxon>Bacillati</taxon>
        <taxon>Actinomycetota</taxon>
        <taxon>Actinomycetes</taxon>
        <taxon>Micrococcales</taxon>
        <taxon>Bogoriellaceae</taxon>
        <taxon>Georgenia</taxon>
    </lineage>
</organism>
<accession>A0ABW4L848</accession>
<gene>
    <name evidence="3" type="ORF">ACFSE6_17370</name>
</gene>
<name>A0ABW4L848_9MICO</name>
<dbReference type="CDD" id="cd07043">
    <property type="entry name" value="STAS_anti-anti-sigma_factors"/>
    <property type="match status" value="1"/>
</dbReference>
<protein>
    <submittedName>
        <fullName evidence="3">STAS domain-containing protein</fullName>
    </submittedName>
</protein>
<dbReference type="Gene3D" id="3.30.750.24">
    <property type="entry name" value="STAS domain"/>
    <property type="match status" value="1"/>
</dbReference>
<dbReference type="PANTHER" id="PTHR33495:SF2">
    <property type="entry name" value="ANTI-SIGMA FACTOR ANTAGONIST TM_1081-RELATED"/>
    <property type="match status" value="1"/>
</dbReference>
<dbReference type="InterPro" id="IPR036513">
    <property type="entry name" value="STAS_dom_sf"/>
</dbReference>
<dbReference type="PANTHER" id="PTHR33495">
    <property type="entry name" value="ANTI-SIGMA FACTOR ANTAGONIST TM_1081-RELATED-RELATED"/>
    <property type="match status" value="1"/>
</dbReference>
<dbReference type="PROSITE" id="PS50801">
    <property type="entry name" value="STAS"/>
    <property type="match status" value="1"/>
</dbReference>
<dbReference type="InterPro" id="IPR058548">
    <property type="entry name" value="MlaB-like_STAS"/>
</dbReference>
<evidence type="ECO:0000256" key="1">
    <source>
        <dbReference type="SAM" id="MobiDB-lite"/>
    </source>
</evidence>
<feature type="domain" description="STAS" evidence="2">
    <location>
        <begin position="32"/>
        <end position="107"/>
    </location>
</feature>
<dbReference type="InterPro" id="IPR002645">
    <property type="entry name" value="STAS_dom"/>
</dbReference>
<evidence type="ECO:0000313" key="4">
    <source>
        <dbReference type="Proteomes" id="UP001597277"/>
    </source>
</evidence>
<evidence type="ECO:0000313" key="3">
    <source>
        <dbReference type="EMBL" id="MFD1719618.1"/>
    </source>
</evidence>
<keyword evidence="4" id="KW-1185">Reference proteome</keyword>